<dbReference type="InterPro" id="IPR014755">
    <property type="entry name" value="Cu-Rt/internalin_Ig-like"/>
</dbReference>
<keyword evidence="5" id="KW-1185">Reference proteome</keyword>
<dbReference type="PROSITE" id="PS51257">
    <property type="entry name" value="PROKAR_LIPOPROTEIN"/>
    <property type="match status" value="1"/>
</dbReference>
<dbReference type="Gene3D" id="2.60.40.1220">
    <property type="match status" value="1"/>
</dbReference>
<evidence type="ECO:0000313" key="5">
    <source>
        <dbReference type="Proteomes" id="UP000232883"/>
    </source>
</evidence>
<dbReference type="EMBL" id="CP025096">
    <property type="protein sequence ID" value="AUD04609.1"/>
    <property type="molecule type" value="Genomic_DNA"/>
</dbReference>
<feature type="domain" description="SbsA Ig-like" evidence="3">
    <location>
        <begin position="49"/>
        <end position="126"/>
    </location>
</feature>
<evidence type="ECO:0000259" key="2">
    <source>
        <dbReference type="Pfam" id="PF10091"/>
    </source>
</evidence>
<evidence type="ECO:0000256" key="1">
    <source>
        <dbReference type="ARBA" id="ARBA00022729"/>
    </source>
</evidence>
<gene>
    <name evidence="4" type="ORF">CWM47_23825</name>
</gene>
<dbReference type="Gene3D" id="1.50.10.140">
    <property type="match status" value="1"/>
</dbReference>
<dbReference type="RefSeq" id="WP_100990674.1">
    <property type="nucleotide sequence ID" value="NZ_CP025096.1"/>
</dbReference>
<protein>
    <submittedName>
        <fullName evidence="4">Beta-glucosidase</fullName>
    </submittedName>
</protein>
<dbReference type="Proteomes" id="UP000232883">
    <property type="component" value="Chromosome"/>
</dbReference>
<reference evidence="4 5" key="1">
    <citation type="submission" date="2017-11" db="EMBL/GenBank/DDBJ databases">
        <title>Taxonomic description and genome sequences of Spirosoma HA7 sp. nov., isolated from pollen microhabitat of Corylus avellana.</title>
        <authorList>
            <person name="Ambika Manirajan B."/>
            <person name="Suarez C."/>
            <person name="Ratering S."/>
            <person name="Geissler-Plaum R."/>
            <person name="Cardinale M."/>
            <person name="Sylvia S."/>
        </authorList>
    </citation>
    <scope>NUCLEOTIDE SEQUENCE [LARGE SCALE GENOMIC DNA]</scope>
    <source>
        <strain evidence="4 5">HA7</strain>
    </source>
</reference>
<dbReference type="Pfam" id="PF13205">
    <property type="entry name" value="Big_5"/>
    <property type="match status" value="1"/>
</dbReference>
<evidence type="ECO:0000259" key="3">
    <source>
        <dbReference type="Pfam" id="PF13205"/>
    </source>
</evidence>
<dbReference type="InterPro" id="IPR019282">
    <property type="entry name" value="Glycoamylase-like_cons_dom"/>
</dbReference>
<dbReference type="KEGG" id="spir:CWM47_23825"/>
<keyword evidence="1" id="KW-0732">Signal</keyword>
<name>A0A2K8Z461_9BACT</name>
<accession>A0A2K8Z461</accession>
<feature type="domain" description="Glycoamylase-like" evidence="2">
    <location>
        <begin position="326"/>
        <end position="539"/>
    </location>
</feature>
<dbReference type="OrthoDB" id="5937621at2"/>
<proteinExistence type="predicted"/>
<sequence length="555" mass="61673">MTHSKLILFLLLGVVGVACKSKQDVEPPETFYYRTLQVNGQSSASMSFRNVSVKPVITVSFTAPVQKESASMSIKLTQKNNAASVPLSFTFSGSDTIVTLTPQTTLAPLTAYQIEVSPTLVSQRNTALNSTITASLLTVIDSTDKFPRISDSLLLDLVQKQTFKYFWDFGHPVSGMARERNSSGDVVTSGGTGFGIMAVLVAANRNFITRQDGLTRLTKITSFLTNNAKRYHGAFPHWLNGATGATIPFSAKDDGADLVETSYLMQGLLTARQYFNSPTNADEIALRKSINDLWNGVEWNWFTKSGTETNLYWHWSPNYNWDMNMPIRGWNEALITYVLAASSNTSAIPKTVYDNSWAQNGKMANGNSYYGIKLPLGPAYGGPLFFSQYSFLGINPHNLTDTYADYWQQNTAHSLINYTYCKTNPKQFVGYSADSWGLTASDEQNGYSAHEPNNDNGTISPTAALSSMPYTPTESMQALRFFYYKLGDKLWKDQGFVDAFNLTNVWFADSYLAIDQGPIIVMIENQRSQLLWKLFMSCPEVKKGMTNLGFQSPNL</sequence>
<dbReference type="AlphaFoldDB" id="A0A2K8Z461"/>
<dbReference type="Pfam" id="PF10091">
    <property type="entry name" value="Glycoamylase"/>
    <property type="match status" value="1"/>
</dbReference>
<organism evidence="4 5">
    <name type="scientific">Spirosoma pollinicola</name>
    <dbReference type="NCBI Taxonomy" id="2057025"/>
    <lineage>
        <taxon>Bacteria</taxon>
        <taxon>Pseudomonadati</taxon>
        <taxon>Bacteroidota</taxon>
        <taxon>Cytophagia</taxon>
        <taxon>Cytophagales</taxon>
        <taxon>Cytophagaceae</taxon>
        <taxon>Spirosoma</taxon>
    </lineage>
</organism>
<dbReference type="InterPro" id="IPR032812">
    <property type="entry name" value="SbsA_Ig"/>
</dbReference>
<evidence type="ECO:0000313" key="4">
    <source>
        <dbReference type="EMBL" id="AUD04609.1"/>
    </source>
</evidence>